<dbReference type="GO" id="GO:1990189">
    <property type="term" value="F:protein N-terminal-serine acetyltransferase activity"/>
    <property type="evidence" value="ECO:0007669"/>
    <property type="project" value="TreeGrafter"/>
</dbReference>
<dbReference type="Proteomes" id="UP000292686">
    <property type="component" value="Unassembled WGS sequence"/>
</dbReference>
<dbReference type="PANTHER" id="PTHR43441:SF6">
    <property type="entry name" value="N-ACETYLTRANSFERASE DOMAIN-CONTAINING PROTEIN"/>
    <property type="match status" value="1"/>
</dbReference>
<dbReference type="PANTHER" id="PTHR43441">
    <property type="entry name" value="RIBOSOMAL-PROTEIN-SERINE ACETYLTRANSFERASE"/>
    <property type="match status" value="1"/>
</dbReference>
<keyword evidence="3" id="KW-1185">Reference proteome</keyword>
<evidence type="ECO:0000313" key="2">
    <source>
        <dbReference type="EMBL" id="RXZ87959.1"/>
    </source>
</evidence>
<dbReference type="PROSITE" id="PS51186">
    <property type="entry name" value="GNAT"/>
    <property type="match status" value="1"/>
</dbReference>
<evidence type="ECO:0000259" key="1">
    <source>
        <dbReference type="PROSITE" id="PS51186"/>
    </source>
</evidence>
<dbReference type="EMBL" id="SDPM01000001">
    <property type="protein sequence ID" value="RXZ87959.1"/>
    <property type="molecule type" value="Genomic_DNA"/>
</dbReference>
<dbReference type="SUPFAM" id="SSF55729">
    <property type="entry name" value="Acyl-CoA N-acyltransferases (Nat)"/>
    <property type="match status" value="1"/>
</dbReference>
<reference evidence="2 3" key="1">
    <citation type="submission" date="2019-01" db="EMBL/GenBank/DDBJ databases">
        <title>Agromyces.</title>
        <authorList>
            <person name="Li J."/>
        </authorList>
    </citation>
    <scope>NUCLEOTIDE SEQUENCE [LARGE SCALE GENOMIC DNA]</scope>
    <source>
        <strain evidence="2 3">DSM 23870</strain>
    </source>
</reference>
<dbReference type="Gene3D" id="3.40.630.30">
    <property type="match status" value="1"/>
</dbReference>
<feature type="domain" description="N-acetyltransferase" evidence="1">
    <location>
        <begin position="41"/>
        <end position="197"/>
    </location>
</feature>
<protein>
    <submittedName>
        <fullName evidence="2">N-acetyltransferase</fullName>
    </submittedName>
</protein>
<sequence>MIVKTITCRSMAVDDSRNEHVSPVSSVHERVRPVTQTTEELTLRPFTTEQARRVLAGEHRADDRWEGGYLFADENELVREFLRVVDEQGDPAPFGPYLIRRGADGPAIGGVVFFGPPDIDGIVEFAFALVPTVRGNGFATEAVRAALSIAESGGAFFARAEADIDNVPAQRVLLRAGLIEIARTGDTVLFETELPAA</sequence>
<keyword evidence="2" id="KW-0808">Transferase</keyword>
<accession>A0A4Q2M7E1</accession>
<dbReference type="InterPro" id="IPR000182">
    <property type="entry name" value="GNAT_dom"/>
</dbReference>
<comment type="caution">
    <text evidence="2">The sequence shown here is derived from an EMBL/GenBank/DDBJ whole genome shotgun (WGS) entry which is preliminary data.</text>
</comment>
<proteinExistence type="predicted"/>
<dbReference type="Pfam" id="PF13302">
    <property type="entry name" value="Acetyltransf_3"/>
    <property type="match status" value="1"/>
</dbReference>
<dbReference type="OrthoDB" id="3402863at2"/>
<dbReference type="AlphaFoldDB" id="A0A4Q2M7E1"/>
<gene>
    <name evidence="2" type="ORF">ESP50_01820</name>
</gene>
<dbReference type="GO" id="GO:0008999">
    <property type="term" value="F:protein-N-terminal-alanine acetyltransferase activity"/>
    <property type="evidence" value="ECO:0007669"/>
    <property type="project" value="TreeGrafter"/>
</dbReference>
<evidence type="ECO:0000313" key="3">
    <source>
        <dbReference type="Proteomes" id="UP000292686"/>
    </source>
</evidence>
<dbReference type="GO" id="GO:0005737">
    <property type="term" value="C:cytoplasm"/>
    <property type="evidence" value="ECO:0007669"/>
    <property type="project" value="TreeGrafter"/>
</dbReference>
<name>A0A4Q2M7E1_9MICO</name>
<dbReference type="InterPro" id="IPR051908">
    <property type="entry name" value="Ribosomal_N-acetyltransferase"/>
</dbReference>
<organism evidence="2 3">
    <name type="scientific">Agromyces atrinae</name>
    <dbReference type="NCBI Taxonomy" id="592376"/>
    <lineage>
        <taxon>Bacteria</taxon>
        <taxon>Bacillati</taxon>
        <taxon>Actinomycetota</taxon>
        <taxon>Actinomycetes</taxon>
        <taxon>Micrococcales</taxon>
        <taxon>Microbacteriaceae</taxon>
        <taxon>Agromyces</taxon>
    </lineage>
</organism>
<dbReference type="InterPro" id="IPR016181">
    <property type="entry name" value="Acyl_CoA_acyltransferase"/>
</dbReference>